<dbReference type="SUPFAM" id="SSF51366">
    <property type="entry name" value="Ribulose-phoshate binding barrel"/>
    <property type="match status" value="1"/>
</dbReference>
<evidence type="ECO:0000256" key="1">
    <source>
        <dbReference type="ARBA" id="ARBA00000056"/>
    </source>
</evidence>
<dbReference type="InterPro" id="IPR013785">
    <property type="entry name" value="Aldolase_TIM"/>
</dbReference>
<dbReference type="RefSeq" id="WP_125984745.1">
    <property type="nucleotide sequence ID" value="NZ_NGJS01000023.1"/>
</dbReference>
<proteinExistence type="inferred from homology"/>
<evidence type="ECO:0000256" key="6">
    <source>
        <dbReference type="ARBA" id="ARBA00023277"/>
    </source>
</evidence>
<evidence type="ECO:0000256" key="4">
    <source>
        <dbReference type="ARBA" id="ARBA00007439"/>
    </source>
</evidence>
<keyword evidence="5 7" id="KW-0413">Isomerase</keyword>
<dbReference type="GO" id="GO:0005975">
    <property type="term" value="P:carbohydrate metabolic process"/>
    <property type="evidence" value="ECO:0007669"/>
    <property type="project" value="UniProtKB-UniRule"/>
</dbReference>
<dbReference type="EC" id="5.1.3.9" evidence="7"/>
<dbReference type="Pfam" id="PF04131">
    <property type="entry name" value="NanE"/>
    <property type="match status" value="1"/>
</dbReference>
<evidence type="ECO:0000256" key="5">
    <source>
        <dbReference type="ARBA" id="ARBA00023235"/>
    </source>
</evidence>
<comment type="caution">
    <text evidence="8">The sequence shown here is derived from an EMBL/GenBank/DDBJ whole genome shotgun (WGS) entry which is preliminary data.</text>
</comment>
<comment type="pathway">
    <text evidence="3 7">Amino-sugar metabolism; N-acetylneuraminate degradation; D-fructose 6-phosphate from N-acetylneuraminate: step 3/5.</text>
</comment>
<evidence type="ECO:0000256" key="3">
    <source>
        <dbReference type="ARBA" id="ARBA00005081"/>
    </source>
</evidence>
<sequence length="226" mass="24802">MVNKVLKNIRGQLIVSCQALEDEPLHSSFIMSRMAVAAERGGAKGIRANSVSDINAIKELVSLPVIGIIKRDYPDSDIYITATKREVNELLTTSAEIIALDATQRKRPGNEKLSDLITQIHEGQRLVMADVSTLDEARAAESAGCDIISTTLAGYTPYSKKTEGPDFDLLQAIHQTVRIPVIMEGRVEEPQDVEKGRKKGAFAVVVGSIITRPQLITEKYVEAMKR</sequence>
<keyword evidence="9" id="KW-1185">Reference proteome</keyword>
<dbReference type="GO" id="GO:0047465">
    <property type="term" value="F:N-acylglucosamine-6-phosphate 2-epimerase activity"/>
    <property type="evidence" value="ECO:0007669"/>
    <property type="project" value="UniProtKB-EC"/>
</dbReference>
<dbReference type="InterPro" id="IPR011060">
    <property type="entry name" value="RibuloseP-bd_barrel"/>
</dbReference>
<dbReference type="PANTHER" id="PTHR36204:SF1">
    <property type="entry name" value="N-ACETYLMANNOSAMINE-6-PHOSPHATE 2-EPIMERASE-RELATED"/>
    <property type="match status" value="1"/>
</dbReference>
<dbReference type="OrthoDB" id="9781704at2"/>
<dbReference type="GO" id="GO:0019262">
    <property type="term" value="P:N-acetylneuraminate catabolic process"/>
    <property type="evidence" value="ECO:0007669"/>
    <property type="project" value="UniProtKB-UniRule"/>
</dbReference>
<evidence type="ECO:0000256" key="2">
    <source>
        <dbReference type="ARBA" id="ARBA00002147"/>
    </source>
</evidence>
<dbReference type="UniPathway" id="UPA00629">
    <property type="reaction ID" value="UER00682"/>
</dbReference>
<dbReference type="HAMAP" id="MF_01235">
    <property type="entry name" value="ManNAc6P_epimer"/>
    <property type="match status" value="1"/>
</dbReference>
<reference evidence="8 9" key="1">
    <citation type="submission" date="2017-05" db="EMBL/GenBank/DDBJ databases">
        <title>Vagococcus spp. assemblies.</title>
        <authorList>
            <person name="Gulvik C.A."/>
        </authorList>
    </citation>
    <scope>NUCLEOTIDE SEQUENCE [LARGE SCALE GENOMIC DNA]</scope>
    <source>
        <strain evidence="8 9">SS1995</strain>
    </source>
</reference>
<dbReference type="CDD" id="cd04729">
    <property type="entry name" value="NanE"/>
    <property type="match status" value="1"/>
</dbReference>
<dbReference type="Gene3D" id="3.20.20.70">
    <property type="entry name" value="Aldolase class I"/>
    <property type="match status" value="1"/>
</dbReference>
<keyword evidence="6 7" id="KW-0119">Carbohydrate metabolism</keyword>
<dbReference type="GO" id="GO:0005829">
    <property type="term" value="C:cytosol"/>
    <property type="evidence" value="ECO:0007669"/>
    <property type="project" value="TreeGrafter"/>
</dbReference>
<organism evidence="8 9">
    <name type="scientific">Vagococcus vulneris</name>
    <dbReference type="NCBI Taxonomy" id="1977869"/>
    <lineage>
        <taxon>Bacteria</taxon>
        <taxon>Bacillati</taxon>
        <taxon>Bacillota</taxon>
        <taxon>Bacilli</taxon>
        <taxon>Lactobacillales</taxon>
        <taxon>Enterococcaceae</taxon>
        <taxon>Vagococcus</taxon>
    </lineage>
</organism>
<comment type="similarity">
    <text evidence="4 7">Belongs to the NanE family.</text>
</comment>
<comment type="catalytic activity">
    <reaction evidence="1 7">
        <text>an N-acyl-D-glucosamine 6-phosphate = an N-acyl-D-mannosamine 6-phosphate</text>
        <dbReference type="Rhea" id="RHEA:23932"/>
        <dbReference type="ChEBI" id="CHEBI:57599"/>
        <dbReference type="ChEBI" id="CHEBI:57666"/>
        <dbReference type="EC" id="5.1.3.9"/>
    </reaction>
</comment>
<dbReference type="NCBIfam" id="NF002231">
    <property type="entry name" value="PRK01130.1"/>
    <property type="match status" value="1"/>
</dbReference>
<dbReference type="GO" id="GO:0006053">
    <property type="term" value="P:N-acetylmannosamine catabolic process"/>
    <property type="evidence" value="ECO:0007669"/>
    <property type="project" value="TreeGrafter"/>
</dbReference>
<accession>A0A429ZSY1</accession>
<evidence type="ECO:0000313" key="8">
    <source>
        <dbReference type="EMBL" id="RST96729.1"/>
    </source>
</evidence>
<evidence type="ECO:0000313" key="9">
    <source>
        <dbReference type="Proteomes" id="UP000287857"/>
    </source>
</evidence>
<dbReference type="FunFam" id="3.20.20.70:FF:000035">
    <property type="entry name" value="Putative N-acetylmannosamine-6-phosphate 2-epimerase"/>
    <property type="match status" value="1"/>
</dbReference>
<name>A0A429ZSY1_9ENTE</name>
<gene>
    <name evidence="7" type="primary">nanE</name>
    <name evidence="8" type="ORF">CBF37_10735</name>
</gene>
<dbReference type="PANTHER" id="PTHR36204">
    <property type="entry name" value="N-ACETYLMANNOSAMINE-6-PHOSPHATE 2-EPIMERASE-RELATED"/>
    <property type="match status" value="1"/>
</dbReference>
<dbReference type="Proteomes" id="UP000287857">
    <property type="component" value="Unassembled WGS sequence"/>
</dbReference>
<dbReference type="EMBL" id="NGJS01000023">
    <property type="protein sequence ID" value="RST96729.1"/>
    <property type="molecule type" value="Genomic_DNA"/>
</dbReference>
<dbReference type="InterPro" id="IPR007260">
    <property type="entry name" value="NanE"/>
</dbReference>
<comment type="function">
    <text evidence="2 7">Converts N-acetylmannosamine-6-phosphate (ManNAc-6-P) to N-acetylglucosamine-6-phosphate (GlcNAc-6-P).</text>
</comment>
<dbReference type="AlphaFoldDB" id="A0A429ZSY1"/>
<evidence type="ECO:0000256" key="7">
    <source>
        <dbReference type="HAMAP-Rule" id="MF_01235"/>
    </source>
</evidence>
<protein>
    <recommendedName>
        <fullName evidence="7">Putative N-acetylmannosamine-6-phosphate 2-epimerase</fullName>
        <ecNumber evidence="7">5.1.3.9</ecNumber>
    </recommendedName>
    <alternativeName>
        <fullName evidence="7">ManNAc-6-P epimerase</fullName>
    </alternativeName>
</protein>